<comment type="caution">
    <text evidence="1">The sequence shown here is derived from an EMBL/GenBank/DDBJ whole genome shotgun (WGS) entry which is preliminary data.</text>
</comment>
<evidence type="ECO:0000313" key="1">
    <source>
        <dbReference type="EMBL" id="KAF6036916.1"/>
    </source>
</evidence>
<dbReference type="AlphaFoldDB" id="A0A7J7KHF8"/>
<proteinExistence type="predicted"/>
<gene>
    <name evidence="1" type="ORF">EB796_004773</name>
</gene>
<accession>A0A7J7KHF8</accession>
<protein>
    <submittedName>
        <fullName evidence="1">Uncharacterized protein</fullName>
    </submittedName>
</protein>
<evidence type="ECO:0000313" key="2">
    <source>
        <dbReference type="Proteomes" id="UP000593567"/>
    </source>
</evidence>
<name>A0A7J7KHF8_BUGNE</name>
<dbReference type="OrthoDB" id="6504453at2759"/>
<dbReference type="Proteomes" id="UP000593567">
    <property type="component" value="Unassembled WGS sequence"/>
</dbReference>
<organism evidence="1 2">
    <name type="scientific">Bugula neritina</name>
    <name type="common">Brown bryozoan</name>
    <name type="synonym">Sertularia neritina</name>
    <dbReference type="NCBI Taxonomy" id="10212"/>
    <lineage>
        <taxon>Eukaryota</taxon>
        <taxon>Metazoa</taxon>
        <taxon>Spiralia</taxon>
        <taxon>Lophotrochozoa</taxon>
        <taxon>Bryozoa</taxon>
        <taxon>Gymnolaemata</taxon>
        <taxon>Cheilostomatida</taxon>
        <taxon>Flustrina</taxon>
        <taxon>Buguloidea</taxon>
        <taxon>Bugulidae</taxon>
        <taxon>Bugula</taxon>
    </lineage>
</organism>
<dbReference type="EMBL" id="VXIV02000648">
    <property type="protein sequence ID" value="KAF6036916.1"/>
    <property type="molecule type" value="Genomic_DNA"/>
</dbReference>
<keyword evidence="2" id="KW-1185">Reference proteome</keyword>
<reference evidence="1" key="1">
    <citation type="submission" date="2020-06" db="EMBL/GenBank/DDBJ databases">
        <title>Draft genome of Bugula neritina, a colonial animal packing powerful symbionts and potential medicines.</title>
        <authorList>
            <person name="Rayko M."/>
        </authorList>
    </citation>
    <scope>NUCLEOTIDE SEQUENCE [LARGE SCALE GENOMIC DNA]</scope>
    <source>
        <strain evidence="1">Kwan_BN1</strain>
    </source>
</reference>
<sequence length="71" mass="8393">MILMILEECWVFVYGTEHIKKLCSSNVNLKKSNHYDTMLLYLSRGLLTRHYLLSINDLDLIKVGCFQNKDR</sequence>